<evidence type="ECO:0000313" key="1">
    <source>
        <dbReference type="EMBL" id="OYR14476.1"/>
    </source>
</evidence>
<sequence>MTDLLDKAITAFNALPPDQQRKMLEETRKSFAENNVAFLDTMNQNGKSRTRGQR</sequence>
<dbReference type="AlphaFoldDB" id="A0A256FIH5"/>
<reference evidence="1 2" key="1">
    <citation type="submission" date="2017-07" db="EMBL/GenBank/DDBJ databases">
        <title>Phylogenetic study on the rhizospheric bacterium Ochrobactrum sp. A44.</title>
        <authorList>
            <person name="Krzyzanowska D.M."/>
            <person name="Ossowicki A."/>
            <person name="Rajewska M."/>
            <person name="Maciag T."/>
            <person name="Kaczynski Z."/>
            <person name="Czerwicka M."/>
            <person name="Jafra S."/>
        </authorList>
    </citation>
    <scope>NUCLEOTIDE SEQUENCE [LARGE SCALE GENOMIC DNA]</scope>
    <source>
        <strain evidence="1 2">PR17</strain>
    </source>
</reference>
<dbReference type="Proteomes" id="UP000216345">
    <property type="component" value="Unassembled WGS sequence"/>
</dbReference>
<accession>A0A256FIH5</accession>
<gene>
    <name evidence="1" type="ORF">CEV32_0481</name>
</gene>
<dbReference type="EMBL" id="NNRK01000026">
    <property type="protein sequence ID" value="OYR14476.1"/>
    <property type="molecule type" value="Genomic_DNA"/>
</dbReference>
<dbReference type="RefSeq" id="WP_167382790.1">
    <property type="nucleotide sequence ID" value="NZ_JBHEEL010000001.1"/>
</dbReference>
<name>A0A256FIH5_9HYPH</name>
<protein>
    <submittedName>
        <fullName evidence="1">Uncharacterized protein</fullName>
    </submittedName>
</protein>
<evidence type="ECO:0000313" key="2">
    <source>
        <dbReference type="Proteomes" id="UP000216345"/>
    </source>
</evidence>
<organism evidence="1 2">
    <name type="scientific">Brucella rhizosphaerae</name>
    <dbReference type="NCBI Taxonomy" id="571254"/>
    <lineage>
        <taxon>Bacteria</taxon>
        <taxon>Pseudomonadati</taxon>
        <taxon>Pseudomonadota</taxon>
        <taxon>Alphaproteobacteria</taxon>
        <taxon>Hyphomicrobiales</taxon>
        <taxon>Brucellaceae</taxon>
        <taxon>Brucella/Ochrobactrum group</taxon>
        <taxon>Brucella</taxon>
    </lineage>
</organism>
<proteinExistence type="predicted"/>
<keyword evidence="2" id="KW-1185">Reference proteome</keyword>
<comment type="caution">
    <text evidence="1">The sequence shown here is derived from an EMBL/GenBank/DDBJ whole genome shotgun (WGS) entry which is preliminary data.</text>
</comment>